<evidence type="ECO:0000256" key="1">
    <source>
        <dbReference type="ARBA" id="ARBA00010928"/>
    </source>
</evidence>
<dbReference type="PANTHER" id="PTHR42840:SF3">
    <property type="entry name" value="BINDING ROSSMANN FOLD OXIDOREDUCTASE, PUTATIVE (AFU_ORTHOLOGUE AFUA_2G10240)-RELATED"/>
    <property type="match status" value="1"/>
</dbReference>
<feature type="domain" description="Gfo/Idh/MocA-like oxidoreductase N-terminal" evidence="4">
    <location>
        <begin position="1"/>
        <end position="118"/>
    </location>
</feature>
<evidence type="ECO:0000313" key="7">
    <source>
        <dbReference type="Proteomes" id="UP000590811"/>
    </source>
</evidence>
<proteinExistence type="inferred from homology"/>
<dbReference type="EMBL" id="JACHVT010000003">
    <property type="protein sequence ID" value="MBB2986376.1"/>
    <property type="molecule type" value="Genomic_DNA"/>
</dbReference>
<dbReference type="Gene3D" id="3.40.50.720">
    <property type="entry name" value="NAD(P)-binding Rossmann-like Domain"/>
    <property type="match status" value="1"/>
</dbReference>
<dbReference type="GO" id="GO:0050112">
    <property type="term" value="F:inositol 2-dehydrogenase (NAD+) activity"/>
    <property type="evidence" value="ECO:0007669"/>
    <property type="project" value="UniProtKB-EC"/>
</dbReference>
<evidence type="ECO:0000259" key="5">
    <source>
        <dbReference type="Pfam" id="PF22725"/>
    </source>
</evidence>
<dbReference type="RefSeq" id="WP_184509454.1">
    <property type="nucleotide sequence ID" value="NZ_JACHVT010000003.1"/>
</dbReference>
<dbReference type="InterPro" id="IPR055170">
    <property type="entry name" value="GFO_IDH_MocA-like_dom"/>
</dbReference>
<dbReference type="GO" id="GO:0000166">
    <property type="term" value="F:nucleotide binding"/>
    <property type="evidence" value="ECO:0007669"/>
    <property type="project" value="InterPro"/>
</dbReference>
<sequence>MRIGLAGVGRIGAFHAETLMGLDAVDELVVTDLDVDAARAVAERLGATHAATVQDLLASGVDGVVVATGTAGHAPLVRQAVAAKVPTFCEKPLAATLTETVELAELVEASGVPVQVGFQRRFDRAYQRVAAAVRAGELGTVHTMRANTHDQSPPHPAYIPTSGGLFRDCSVHDFDAVRYVSGREVGSVFATGANTGAAFFGEAGDVDTAAAVLTLDDGILVTVTATRYNGAGHDVRLEVMGSEGTLGVGFDDSLAVTSAEPGAAQPRGPRHRSFMERFLPAYRAELTHFAALARGDAPSPCTATDALQAFRVAEACELSRREQRVVTLDEIASPS</sequence>
<dbReference type="PANTHER" id="PTHR42840">
    <property type="entry name" value="NAD(P)-BINDING ROSSMANN-FOLD SUPERFAMILY PROTEIN-RELATED"/>
    <property type="match status" value="1"/>
</dbReference>
<dbReference type="Pfam" id="PF01408">
    <property type="entry name" value="GFO_IDH_MocA"/>
    <property type="match status" value="1"/>
</dbReference>
<dbReference type="EC" id="1.1.1.369" evidence="6"/>
<comment type="caution">
    <text evidence="6">The sequence shown here is derived from an EMBL/GenBank/DDBJ whole genome shotgun (WGS) entry which is preliminary data.</text>
</comment>
<dbReference type="Proteomes" id="UP000590811">
    <property type="component" value="Unassembled WGS sequence"/>
</dbReference>
<organism evidence="6 7">
    <name type="scientific">Terracoccus luteus</name>
    <dbReference type="NCBI Taxonomy" id="53356"/>
    <lineage>
        <taxon>Bacteria</taxon>
        <taxon>Bacillati</taxon>
        <taxon>Actinomycetota</taxon>
        <taxon>Actinomycetes</taxon>
        <taxon>Micrococcales</taxon>
        <taxon>Intrasporangiaceae</taxon>
        <taxon>Terracoccus</taxon>
    </lineage>
</organism>
<evidence type="ECO:0000256" key="3">
    <source>
        <dbReference type="ARBA" id="ARBA00023027"/>
    </source>
</evidence>
<dbReference type="InterPro" id="IPR000683">
    <property type="entry name" value="Gfo/Idh/MocA-like_OxRdtase_N"/>
</dbReference>
<feature type="domain" description="GFO/IDH/MocA-like oxidoreductase" evidence="5">
    <location>
        <begin position="126"/>
        <end position="246"/>
    </location>
</feature>
<comment type="similarity">
    <text evidence="1">Belongs to the Gfo/Idh/MocA family.</text>
</comment>
<evidence type="ECO:0000313" key="6">
    <source>
        <dbReference type="EMBL" id="MBB2986376.1"/>
    </source>
</evidence>
<protein>
    <submittedName>
        <fullName evidence="6">Myo-inositol 2-dehydrogenase/D-chiro-inositol 1-dehydrogenase</fullName>
        <ecNumber evidence="6">1.1.1.18</ecNumber>
        <ecNumber evidence="6">1.1.1.369</ecNumber>
    </submittedName>
</protein>
<dbReference type="Gene3D" id="3.30.360.10">
    <property type="entry name" value="Dihydrodipicolinate Reductase, domain 2"/>
    <property type="match status" value="1"/>
</dbReference>
<dbReference type="InterPro" id="IPR036291">
    <property type="entry name" value="NAD(P)-bd_dom_sf"/>
</dbReference>
<dbReference type="AlphaFoldDB" id="A0A839PWK7"/>
<dbReference type="SUPFAM" id="SSF51735">
    <property type="entry name" value="NAD(P)-binding Rossmann-fold domains"/>
    <property type="match status" value="1"/>
</dbReference>
<dbReference type="Pfam" id="PF22725">
    <property type="entry name" value="GFO_IDH_MocA_C3"/>
    <property type="match status" value="1"/>
</dbReference>
<gene>
    <name evidence="6" type="ORF">FHW14_001530</name>
</gene>
<keyword evidence="3" id="KW-0520">NAD</keyword>
<evidence type="ECO:0000259" key="4">
    <source>
        <dbReference type="Pfam" id="PF01408"/>
    </source>
</evidence>
<reference evidence="6 7" key="1">
    <citation type="submission" date="2020-08" db="EMBL/GenBank/DDBJ databases">
        <title>Genomic Encyclopedia of Type Strains, Phase IV (KMG-V): Genome sequencing to study the core and pangenomes of soil and plant-associated prokaryotes.</title>
        <authorList>
            <person name="Whitman W."/>
        </authorList>
    </citation>
    <scope>NUCLEOTIDE SEQUENCE [LARGE SCALE GENOMIC DNA]</scope>
    <source>
        <strain evidence="6 7">B3ACCR2</strain>
    </source>
</reference>
<accession>A0A839PWK7</accession>
<dbReference type="EC" id="1.1.1.18" evidence="6"/>
<name>A0A839PWK7_9MICO</name>
<dbReference type="SUPFAM" id="SSF55347">
    <property type="entry name" value="Glyceraldehyde-3-phosphate dehydrogenase-like, C-terminal domain"/>
    <property type="match status" value="1"/>
</dbReference>
<keyword evidence="2 6" id="KW-0560">Oxidoreductase</keyword>
<evidence type="ECO:0000256" key="2">
    <source>
        <dbReference type="ARBA" id="ARBA00023002"/>
    </source>
</evidence>